<evidence type="ECO:0000313" key="4">
    <source>
        <dbReference type="Proteomes" id="UP000198956"/>
    </source>
</evidence>
<dbReference type="Pfam" id="PF02371">
    <property type="entry name" value="Transposase_20"/>
    <property type="match status" value="1"/>
</dbReference>
<name>A0A1G8ADD5_ANETH</name>
<dbReference type="InterPro" id="IPR003346">
    <property type="entry name" value="Transposase_20"/>
</dbReference>
<reference evidence="3 4" key="1">
    <citation type="submission" date="2016-10" db="EMBL/GenBank/DDBJ databases">
        <authorList>
            <person name="de Groot N.N."/>
        </authorList>
    </citation>
    <scope>NUCLEOTIDE SEQUENCE [LARGE SCALE GENOMIC DNA]</scope>
    <source>
        <strain evidence="3 4">L 420-91</strain>
    </source>
</reference>
<dbReference type="GO" id="GO:0003677">
    <property type="term" value="F:DNA binding"/>
    <property type="evidence" value="ECO:0007669"/>
    <property type="project" value="InterPro"/>
</dbReference>
<sequence length="411" mass="46907">MHYKQKHIYVGVDLHKKTHTAVVINCWNEKLGECTFENKPAAFHELMAYVKSFTKKGMTPVYGLEDVGGYGRSLAVYLLENNQKVKEVNSAFSYAERKSYPTTQKSDSWDAECVAKILLNKLDILPDANPQDVYWTIGQLVTRRNGLVKALVALKNQLHMQLSYHYPSYRKFFSDIDGKCALAFWQKYPAPHLLEGVSVETLAAFLRKSSHNACSTRKAEDILSLVRADGDTTRSYQEQRDFLIQSHVRDIKFKKQEIQYVENEVSRMMDRLDYQLETMPGIDLVTASALVAEIGDINRFASADKLARFAGIAPVNFSSGGKGTNQKSRQGNRVLHGLFYNLAVQQVQISKGSKKPRNPLFYEYFNRKKEEGKTPTQALVCVMRRLVNIIYGMMKNKTAFRMPEQVEQRVS</sequence>
<proteinExistence type="predicted"/>
<dbReference type="Proteomes" id="UP000198956">
    <property type="component" value="Unassembled WGS sequence"/>
</dbReference>
<dbReference type="PANTHER" id="PTHR33055:SF15">
    <property type="entry name" value="TRANSPOSASE-RELATED"/>
    <property type="match status" value="1"/>
</dbReference>
<dbReference type="NCBIfam" id="NF033542">
    <property type="entry name" value="transpos_IS110"/>
    <property type="match status" value="1"/>
</dbReference>
<dbReference type="AlphaFoldDB" id="A0A1G8ADD5"/>
<dbReference type="PANTHER" id="PTHR33055">
    <property type="entry name" value="TRANSPOSASE FOR INSERTION SEQUENCE ELEMENT IS1111A"/>
    <property type="match status" value="1"/>
</dbReference>
<feature type="domain" description="Transposase IS116/IS110/IS902 C-terminal" evidence="2">
    <location>
        <begin position="275"/>
        <end position="351"/>
    </location>
</feature>
<feature type="domain" description="Transposase IS110-like N-terminal" evidence="1">
    <location>
        <begin position="10"/>
        <end position="167"/>
    </location>
</feature>
<evidence type="ECO:0000259" key="2">
    <source>
        <dbReference type="Pfam" id="PF02371"/>
    </source>
</evidence>
<evidence type="ECO:0000313" key="3">
    <source>
        <dbReference type="EMBL" id="SDH18360.1"/>
    </source>
</evidence>
<dbReference type="InterPro" id="IPR047650">
    <property type="entry name" value="Transpos_IS110"/>
</dbReference>
<dbReference type="OrthoDB" id="9790935at2"/>
<dbReference type="Pfam" id="PF01548">
    <property type="entry name" value="DEDD_Tnp_IS110"/>
    <property type="match status" value="1"/>
</dbReference>
<dbReference type="EMBL" id="FNDE01000015">
    <property type="protein sequence ID" value="SDH18360.1"/>
    <property type="molecule type" value="Genomic_DNA"/>
</dbReference>
<protein>
    <submittedName>
        <fullName evidence="3">Transposase</fullName>
    </submittedName>
</protein>
<dbReference type="GO" id="GO:0004803">
    <property type="term" value="F:transposase activity"/>
    <property type="evidence" value="ECO:0007669"/>
    <property type="project" value="InterPro"/>
</dbReference>
<dbReference type="RefSeq" id="WP_091260493.1">
    <property type="nucleotide sequence ID" value="NZ_FNDE01000015.1"/>
</dbReference>
<gene>
    <name evidence="3" type="ORF">SAMN04489735_10154</name>
</gene>
<accession>A0A1G8ADD5</accession>
<organism evidence="3 4">
    <name type="scientific">Aneurinibacillus thermoaerophilus</name>
    <dbReference type="NCBI Taxonomy" id="143495"/>
    <lineage>
        <taxon>Bacteria</taxon>
        <taxon>Bacillati</taxon>
        <taxon>Bacillota</taxon>
        <taxon>Bacilli</taxon>
        <taxon>Bacillales</taxon>
        <taxon>Paenibacillaceae</taxon>
        <taxon>Aneurinibacillus group</taxon>
        <taxon>Aneurinibacillus</taxon>
    </lineage>
</organism>
<dbReference type="GO" id="GO:0006313">
    <property type="term" value="P:DNA transposition"/>
    <property type="evidence" value="ECO:0007669"/>
    <property type="project" value="InterPro"/>
</dbReference>
<dbReference type="InterPro" id="IPR002525">
    <property type="entry name" value="Transp_IS110-like_N"/>
</dbReference>
<evidence type="ECO:0000259" key="1">
    <source>
        <dbReference type="Pfam" id="PF01548"/>
    </source>
</evidence>